<feature type="domain" description="HTH luxR-type" evidence="3">
    <location>
        <begin position="878"/>
        <end position="935"/>
    </location>
</feature>
<evidence type="ECO:0000256" key="1">
    <source>
        <dbReference type="SAM" id="Coils"/>
    </source>
</evidence>
<reference evidence="4 5" key="1">
    <citation type="submission" date="2018-06" db="EMBL/GenBank/DDBJ databases">
        <title>Spongiibacterium sp. HME9304 Genome sequencing and assembly.</title>
        <authorList>
            <person name="Kang H."/>
            <person name="Kim H."/>
            <person name="Joh K."/>
        </authorList>
    </citation>
    <scope>NUCLEOTIDE SEQUENCE [LARGE SCALE GENOMIC DNA]</scope>
    <source>
        <strain evidence="4 5">HME9304</strain>
    </source>
</reference>
<dbReference type="Gene3D" id="1.10.10.10">
    <property type="entry name" value="Winged helix-like DNA-binding domain superfamily/Winged helix DNA-binding domain"/>
    <property type="match status" value="1"/>
</dbReference>
<keyword evidence="2" id="KW-0472">Membrane</keyword>
<dbReference type="EMBL" id="CP030104">
    <property type="protein sequence ID" value="AWX43528.1"/>
    <property type="molecule type" value="Genomic_DNA"/>
</dbReference>
<feature type="transmembrane region" description="Helical" evidence="2">
    <location>
        <begin position="734"/>
        <end position="759"/>
    </location>
</feature>
<protein>
    <recommendedName>
        <fullName evidence="3">HTH luxR-type domain-containing protein</fullName>
    </recommendedName>
</protein>
<dbReference type="OrthoDB" id="1090267at2"/>
<keyword evidence="1" id="KW-0175">Coiled coil</keyword>
<organism evidence="4 5">
    <name type="scientific">Flagellimonas maritima</name>
    <dbReference type="NCBI Taxonomy" id="1383885"/>
    <lineage>
        <taxon>Bacteria</taxon>
        <taxon>Pseudomonadati</taxon>
        <taxon>Bacteroidota</taxon>
        <taxon>Flavobacteriia</taxon>
        <taxon>Flavobacteriales</taxon>
        <taxon>Flavobacteriaceae</taxon>
        <taxon>Flagellimonas</taxon>
    </lineage>
</organism>
<dbReference type="Gene3D" id="2.60.40.10">
    <property type="entry name" value="Immunoglobulins"/>
    <property type="match status" value="1"/>
</dbReference>
<dbReference type="GO" id="GO:0006355">
    <property type="term" value="P:regulation of DNA-templated transcription"/>
    <property type="evidence" value="ECO:0007669"/>
    <property type="project" value="InterPro"/>
</dbReference>
<dbReference type="KEGG" id="spon:HME9304_00517"/>
<keyword evidence="2" id="KW-0812">Transmembrane</keyword>
<dbReference type="InterPro" id="IPR011123">
    <property type="entry name" value="Y_Y_Y"/>
</dbReference>
<dbReference type="InterPro" id="IPR015943">
    <property type="entry name" value="WD40/YVTN_repeat-like_dom_sf"/>
</dbReference>
<dbReference type="InterPro" id="IPR013783">
    <property type="entry name" value="Ig-like_fold"/>
</dbReference>
<dbReference type="Gene3D" id="2.130.10.10">
    <property type="entry name" value="YVTN repeat-like/Quinoprotein amine dehydrogenase"/>
    <property type="match status" value="1"/>
</dbReference>
<dbReference type="Pfam" id="PF07495">
    <property type="entry name" value="Y_Y_Y"/>
    <property type="match status" value="1"/>
</dbReference>
<name>A0A2Z4LQ38_9FLAO</name>
<dbReference type="GO" id="GO:0003677">
    <property type="term" value="F:DNA binding"/>
    <property type="evidence" value="ECO:0007669"/>
    <property type="project" value="InterPro"/>
</dbReference>
<dbReference type="InterPro" id="IPR000792">
    <property type="entry name" value="Tscrpt_reg_LuxR_C"/>
</dbReference>
<dbReference type="SUPFAM" id="SSF46894">
    <property type="entry name" value="C-terminal effector domain of the bipartite response regulators"/>
    <property type="match status" value="1"/>
</dbReference>
<dbReference type="AlphaFoldDB" id="A0A2Z4LQ38"/>
<gene>
    <name evidence="4" type="ORF">HME9304_00517</name>
</gene>
<dbReference type="Pfam" id="PF07494">
    <property type="entry name" value="Reg_prop"/>
    <property type="match status" value="1"/>
</dbReference>
<evidence type="ECO:0000259" key="3">
    <source>
        <dbReference type="SMART" id="SM00421"/>
    </source>
</evidence>
<dbReference type="RefSeq" id="WP_112377095.1">
    <property type="nucleotide sequence ID" value="NZ_CP030104.1"/>
</dbReference>
<keyword evidence="5" id="KW-1185">Reference proteome</keyword>
<accession>A0A2Z4LQ38</accession>
<dbReference type="InterPro" id="IPR011110">
    <property type="entry name" value="Reg_prop"/>
</dbReference>
<proteinExistence type="predicted"/>
<keyword evidence="2" id="KW-1133">Transmembrane helix</keyword>
<dbReference type="SMART" id="SM00421">
    <property type="entry name" value="HTH_LUXR"/>
    <property type="match status" value="1"/>
</dbReference>
<evidence type="ECO:0000256" key="2">
    <source>
        <dbReference type="SAM" id="Phobius"/>
    </source>
</evidence>
<dbReference type="InterPro" id="IPR036388">
    <property type="entry name" value="WH-like_DNA-bd_sf"/>
</dbReference>
<feature type="coiled-coil region" evidence="1">
    <location>
        <begin position="780"/>
        <end position="807"/>
    </location>
</feature>
<evidence type="ECO:0000313" key="5">
    <source>
        <dbReference type="Proteomes" id="UP000248536"/>
    </source>
</evidence>
<evidence type="ECO:0000313" key="4">
    <source>
        <dbReference type="EMBL" id="AWX43528.1"/>
    </source>
</evidence>
<sequence length="938" mass="108422">MNKAEQIFCLIFLFVSVSIFSQELPPIQNYAPSEYNAESQNWSIAQTKDKIIYVANSKGLLQFNGAKWTLFLSPNETILRSVKVVGERIYTGCYMEFGYWQKDSFGLLRYTSLSKKIKNTFIQDEEFWNILNIDQWIVFQSLNRIYIYDTTDGSINTIDSDTSLPKIFNIDNNIYFQRPNKGVYRIENGKDILIYDAEPFRKYEIINIFKSKNALSILTRQNGFYKIKDQTLDKWSISSDTLLSRVSIYSAIELKDKTFALGTISHGLIHLDEDGNLLNHIDRIGGLRNNTVLSLYEDSDNTLWLGLDNGISYINLKSPFKDYYDKKGVAGSVYASTTMNGILYLGTNQGLFYKQLNNDNDFKLVQGTQGQVWSLNIIDRKLFCGHHSGTFIIEENKARKIADIQGTWKVTSLGQTSGLLLQGNYDGLYILQKIGNDWQIKNKIEGFNHSARYFEPFGKYVFVNHEYKGVFKVEVDSSFSKSMNVSVDTLIKGSNSGLIRYRDDLLYAYKKGILKYNKERDTFIRDSVLSKVYTQDEYISGKMTVDRKNGYLWIFTNSKVNFISEGKLVKTPKIKSIPLPESMRNSTVGYESVSALENNSYYLLGTSSGYITVDIDNFKEKEFTVNIASIGKAGKNKDSKNQDLVNKNVKGSFKTNENNLEISYYAANYDKYLKSHYQFQLTNMYPNWSEWSKKSSVTFENLPYGDYTFKVRSRIGTKISKNIATYSFEIARPWYFSNLMLVIYILGILSSSILVHNLYKRHYHKRQQKLILKNKREMDLARVQNEKEIIKIKNEQLKEEFKSKSNELAASTLSIIKKNELLSKVKEQLLANVEKKESVRAIINIIDKSLNQNDDWELFKEAFNNADRKFLKKLKKAHPNLSPNDIKLCAYLRLNLSSKEIAPLLNISARSVEIKRYRLRKKMDLTHDENLVNYILKL</sequence>
<dbReference type="Proteomes" id="UP000248536">
    <property type="component" value="Chromosome"/>
</dbReference>
<dbReference type="InterPro" id="IPR016032">
    <property type="entry name" value="Sig_transdc_resp-reg_C-effctor"/>
</dbReference>